<sequence length="101" mass="11968">MNLFDILIVIAAFVILITALARLNDIKRSQKSKRWWVRRVGLLFVSVSMVMMIMSYFTVATPYWNQVMRILGLWGFALTWVTTPGMPPWWRWISRYDPKAE</sequence>
<dbReference type="Proteomes" id="UP000509379">
    <property type="component" value="Segment"/>
</dbReference>
<name>A0A7D5CKU8_9CAUD</name>
<reference evidence="2" key="1">
    <citation type="submission" date="2020-05" db="EMBL/GenBank/DDBJ databases">
        <title>Isolation and characterization of the novel bacteriophage AXL3 against Stenotrophomonas maltophilia.</title>
        <authorList>
            <person name="McCutcheon J.G."/>
            <person name="Lin A."/>
            <person name="Dennis J."/>
        </authorList>
    </citation>
    <scope>NUCLEOTIDE SEQUENCE [LARGE SCALE GENOMIC DNA]</scope>
</reference>
<keyword evidence="1" id="KW-0812">Transmembrane</keyword>
<organism evidence="2 3">
    <name type="scientific">Stenotrophomonas phage vB_SmaS-AXL_3</name>
    <dbReference type="NCBI Taxonomy" id="2740427"/>
    <lineage>
        <taxon>Viruses</taxon>
        <taxon>Duplodnaviria</taxon>
        <taxon>Heunggongvirae</taxon>
        <taxon>Uroviricota</taxon>
        <taxon>Caudoviricetes</taxon>
        <taxon>Axeltriavirus</taxon>
        <taxon>Axeltriavirus AXL3</taxon>
    </lineage>
</organism>
<keyword evidence="3" id="KW-1185">Reference proteome</keyword>
<evidence type="ECO:0000313" key="2">
    <source>
        <dbReference type="EMBL" id="QKW95606.1"/>
    </source>
</evidence>
<feature type="transmembrane region" description="Helical" evidence="1">
    <location>
        <begin position="6"/>
        <end position="24"/>
    </location>
</feature>
<gene>
    <name evidence="2" type="ORF">AXL3_25</name>
</gene>
<keyword evidence="1" id="KW-0472">Membrane</keyword>
<accession>A0A7D5CKU8</accession>
<dbReference type="EMBL" id="MT536174">
    <property type="protein sequence ID" value="QKW95606.1"/>
    <property type="molecule type" value="Genomic_DNA"/>
</dbReference>
<evidence type="ECO:0000313" key="3">
    <source>
        <dbReference type="Proteomes" id="UP000509379"/>
    </source>
</evidence>
<keyword evidence="1" id="KW-1133">Transmembrane helix</keyword>
<evidence type="ECO:0000256" key="1">
    <source>
        <dbReference type="SAM" id="Phobius"/>
    </source>
</evidence>
<protein>
    <submittedName>
        <fullName evidence="2">Uncharacterized protein</fullName>
    </submittedName>
</protein>
<proteinExistence type="predicted"/>
<feature type="transmembrane region" description="Helical" evidence="1">
    <location>
        <begin position="36"/>
        <end position="57"/>
    </location>
</feature>